<organism evidence="3 4">
    <name type="scientific">Lacisediminihabitans profunda</name>
    <dbReference type="NCBI Taxonomy" id="2594790"/>
    <lineage>
        <taxon>Bacteria</taxon>
        <taxon>Bacillati</taxon>
        <taxon>Actinomycetota</taxon>
        <taxon>Actinomycetes</taxon>
        <taxon>Micrococcales</taxon>
        <taxon>Microbacteriaceae</taxon>
        <taxon>Lacisediminihabitans</taxon>
    </lineage>
</organism>
<proteinExistence type="predicted"/>
<dbReference type="GO" id="GO:0007059">
    <property type="term" value="P:chromosome segregation"/>
    <property type="evidence" value="ECO:0007669"/>
    <property type="project" value="TreeGrafter"/>
</dbReference>
<name>A0A5C8UNH1_9MICO</name>
<dbReference type="SUPFAM" id="SSF109709">
    <property type="entry name" value="KorB DNA-binding domain-like"/>
    <property type="match status" value="1"/>
</dbReference>
<evidence type="ECO:0000313" key="3">
    <source>
        <dbReference type="EMBL" id="TXN29783.1"/>
    </source>
</evidence>
<dbReference type="EMBL" id="VRMG01000008">
    <property type="protein sequence ID" value="TXN29783.1"/>
    <property type="molecule type" value="Genomic_DNA"/>
</dbReference>
<evidence type="ECO:0000313" key="4">
    <source>
        <dbReference type="Proteomes" id="UP000321379"/>
    </source>
</evidence>
<dbReference type="Proteomes" id="UP000321379">
    <property type="component" value="Unassembled WGS sequence"/>
</dbReference>
<dbReference type="SUPFAM" id="SSF110849">
    <property type="entry name" value="ParB/Sulfiredoxin"/>
    <property type="match status" value="1"/>
</dbReference>
<dbReference type="Gene3D" id="3.90.1530.30">
    <property type="match status" value="1"/>
</dbReference>
<dbReference type="InterPro" id="IPR036086">
    <property type="entry name" value="ParB/Sulfiredoxin_sf"/>
</dbReference>
<evidence type="ECO:0000256" key="1">
    <source>
        <dbReference type="SAM" id="MobiDB-lite"/>
    </source>
</evidence>
<feature type="domain" description="ParB-like N-terminal" evidence="2">
    <location>
        <begin position="13"/>
        <end position="102"/>
    </location>
</feature>
<keyword evidence="4" id="KW-1185">Reference proteome</keyword>
<dbReference type="PANTHER" id="PTHR33375">
    <property type="entry name" value="CHROMOSOME-PARTITIONING PROTEIN PARB-RELATED"/>
    <property type="match status" value="1"/>
</dbReference>
<dbReference type="RefSeq" id="WP_147783826.1">
    <property type="nucleotide sequence ID" value="NZ_VRMG01000008.1"/>
</dbReference>
<dbReference type="InterPro" id="IPR003115">
    <property type="entry name" value="ParB_N"/>
</dbReference>
<comment type="caution">
    <text evidence="3">The sequence shown here is derived from an EMBL/GenBank/DDBJ whole genome shotgun (WGS) entry which is preliminary data.</text>
</comment>
<dbReference type="PANTHER" id="PTHR33375:SF1">
    <property type="entry name" value="CHROMOSOME-PARTITIONING PROTEIN PARB-RELATED"/>
    <property type="match status" value="1"/>
</dbReference>
<evidence type="ECO:0000259" key="2">
    <source>
        <dbReference type="SMART" id="SM00470"/>
    </source>
</evidence>
<dbReference type="Gene3D" id="1.10.10.2830">
    <property type="match status" value="1"/>
</dbReference>
<dbReference type="GO" id="GO:0005694">
    <property type="term" value="C:chromosome"/>
    <property type="evidence" value="ECO:0007669"/>
    <property type="project" value="TreeGrafter"/>
</dbReference>
<sequence>MSNTETGTSIRVQYVDPREVVIKANVRTDVNLTREFVASIKRHGVIVPVIGHPGEEGRVTVEEGQRRILGAIEAERFEVPAYIVPASDTEAIRIIRQLIANDQRAELTDGERAAAWKQLELDGLSVTAIARELSEKPKRVKAGLAVVDSEVATNAVAEHQLTLDQALVLIEFEDDPKLVKALQETARKNPDGFAHYAQRLRDQRDTERQIASLIEGFDKRGIRVIDWPSWDDKTVAAVEDLQDADGKLLTIDGDDSYEGRPGHAVAVRESWRGVEFGHFVTDFKTHGLRKPSASGAPVGKWTDAEKAERRTLIANNKAWGSAEVVRREWLASFLSRRTLPKNALSFAARVLVENTGQVRSALDDHHGLALELFGYEYKWGTTNPLVTLIEHNPAKTTTVLLAVAVAAMEGNTSKSTWRSPDADDVFYFTTLQGWGYTLSEVENLVLGITPIAVDADEEPAQTPAEGESGVEGEADESATRETEPEEVQAGDGPEQVEETPSEFGDE</sequence>
<dbReference type="AlphaFoldDB" id="A0A5C8UNH1"/>
<dbReference type="InterPro" id="IPR050336">
    <property type="entry name" value="Chromosome_partition/occlusion"/>
</dbReference>
<dbReference type="Pfam" id="PF02195">
    <property type="entry name" value="ParB_N"/>
    <property type="match status" value="1"/>
</dbReference>
<feature type="region of interest" description="Disordered" evidence="1">
    <location>
        <begin position="455"/>
        <end position="506"/>
    </location>
</feature>
<dbReference type="SMART" id="SM00470">
    <property type="entry name" value="ParB"/>
    <property type="match status" value="1"/>
</dbReference>
<reference evidence="3 4" key="1">
    <citation type="submission" date="2019-08" db="EMBL/GenBank/DDBJ databases">
        <title>Bacterial whole genome sequence for Glaciihabitans sp. CHu50b-6-2.</title>
        <authorList>
            <person name="Jin L."/>
        </authorList>
    </citation>
    <scope>NUCLEOTIDE SEQUENCE [LARGE SCALE GENOMIC DNA]</scope>
    <source>
        <strain evidence="3 4">CHu50b-6-2</strain>
    </source>
</reference>
<protein>
    <recommendedName>
        <fullName evidence="2">ParB-like N-terminal domain-containing protein</fullName>
    </recommendedName>
</protein>
<gene>
    <name evidence="3" type="ORF">FVP33_11600</name>
</gene>
<feature type="compositionally biased region" description="Acidic residues" evidence="1">
    <location>
        <begin position="483"/>
        <end position="506"/>
    </location>
</feature>
<accession>A0A5C8UNH1</accession>